<name>A0A9P5AVZ1_9HYPO</name>
<feature type="compositionally biased region" description="Low complexity" evidence="2">
    <location>
        <begin position="107"/>
        <end position="128"/>
    </location>
</feature>
<keyword evidence="1" id="KW-0539">Nucleus</keyword>
<evidence type="ECO:0000259" key="3">
    <source>
        <dbReference type="PROSITE" id="PS50048"/>
    </source>
</evidence>
<dbReference type="EMBL" id="PVQB02000025">
    <property type="protein sequence ID" value="KAF4345542.1"/>
    <property type="molecule type" value="Genomic_DNA"/>
</dbReference>
<dbReference type="SUPFAM" id="SSF57701">
    <property type="entry name" value="Zn2/Cys6 DNA-binding domain"/>
    <property type="match status" value="1"/>
</dbReference>
<gene>
    <name evidence="4" type="ORF">FBEOM_492</name>
</gene>
<dbReference type="GO" id="GO:0005634">
    <property type="term" value="C:nucleus"/>
    <property type="evidence" value="ECO:0007669"/>
    <property type="project" value="TreeGrafter"/>
</dbReference>
<evidence type="ECO:0000313" key="5">
    <source>
        <dbReference type="Proteomes" id="UP000730481"/>
    </source>
</evidence>
<dbReference type="Proteomes" id="UP000730481">
    <property type="component" value="Unassembled WGS sequence"/>
</dbReference>
<sequence length="746" mass="83356">MPTISVSTSPPTQRHFRRGYVACALCRTHKVRCVLGSEPPCAKCRREHRECVFDRPKRGPRTREAPRWAARSAQQQQPEDAATEAGNGEQHESQTTDSNITVNTGISTNHSSAASSQGSGHNESSSTSKEPEQANINHAQQRPINSTQPHLQVPAQSPTSLLERTICPNETLAFFNDQEDSSGGSVTLSPAPIHPNLNKRDEYGKLWHPPIIHELSQIDDEALDVWNKIPFVRLGWFTAREALTYFDMFYRHLAPFCAALAMSEVEPGGSRHAKVAQEPMLCTTILMIASRFFTLPGQGGLARRYLIHHRLWQQSYFCFRNGILGRYAPCFPAPPRVTSGKAEIQEALVKDRAKQSDRFSWMMVGQALNLAHEAGVFVDTSSPNYAEGNEWLGPLRTRKLLYVYVTNLSVRIGFQNTFTQDIILTRAILPNDAFGRRGSNSSDLAMELWFGLVRLSRTAAVMFFQSSSNTKDHLRTGDYVLLLQSFSVTLSKWYDDFEASQSAMGQDIQRLLLIEYHNLKTYTHALAIQAVVERTRSQNFTCLRKDRLELLSTCYLPEDFTFIHQVMINSNVILQTAIAMAADGRLRFIPIRQLQCILSAFVFLFKAINLCTSREDVQASLAVLERCVKALGEADMDEMDVSRDTLGFLHSHVRKLRGDTNVAFSTDSDQAMDPQAMECLGGSPEVDAITASQPLLLGVNWNQDMFAMIGLPADLAIPWSPLDPSGRLAAVDPLWQSVGSPWDTCV</sequence>
<feature type="compositionally biased region" description="Basic and acidic residues" evidence="2">
    <location>
        <begin position="56"/>
        <end position="66"/>
    </location>
</feature>
<dbReference type="PANTHER" id="PTHR31644">
    <property type="entry name" value="TRANSCRIPTIONAL ACTIVATOR ARO80-RELATED"/>
    <property type="match status" value="1"/>
</dbReference>
<proteinExistence type="predicted"/>
<dbReference type="Gene3D" id="4.10.240.10">
    <property type="entry name" value="Zn(2)-C6 fungal-type DNA-binding domain"/>
    <property type="match status" value="1"/>
</dbReference>
<dbReference type="GO" id="GO:0000981">
    <property type="term" value="F:DNA-binding transcription factor activity, RNA polymerase II-specific"/>
    <property type="evidence" value="ECO:0007669"/>
    <property type="project" value="InterPro"/>
</dbReference>
<comment type="caution">
    <text evidence="4">The sequence shown here is derived from an EMBL/GenBank/DDBJ whole genome shotgun (WGS) entry which is preliminary data.</text>
</comment>
<protein>
    <submittedName>
        <fullName evidence="4">C6 transcription factor</fullName>
    </submittedName>
</protein>
<dbReference type="SMART" id="SM00066">
    <property type="entry name" value="GAL4"/>
    <property type="match status" value="1"/>
</dbReference>
<dbReference type="GO" id="GO:0008270">
    <property type="term" value="F:zinc ion binding"/>
    <property type="evidence" value="ECO:0007669"/>
    <property type="project" value="InterPro"/>
</dbReference>
<dbReference type="InterPro" id="IPR036864">
    <property type="entry name" value="Zn2-C6_fun-type_DNA-bd_sf"/>
</dbReference>
<dbReference type="InterPro" id="IPR052780">
    <property type="entry name" value="AAA_Catabolism_Regulators"/>
</dbReference>
<dbReference type="GO" id="GO:0009074">
    <property type="term" value="P:aromatic amino acid family catabolic process"/>
    <property type="evidence" value="ECO:0007669"/>
    <property type="project" value="TreeGrafter"/>
</dbReference>
<keyword evidence="5" id="KW-1185">Reference proteome</keyword>
<dbReference type="PANTHER" id="PTHR31644:SF3">
    <property type="entry name" value="ZN(II)2CYS6 TRANSCRIPTION FACTOR (EUROFUNG)"/>
    <property type="match status" value="1"/>
</dbReference>
<feature type="region of interest" description="Disordered" evidence="2">
    <location>
        <begin position="56"/>
        <end position="137"/>
    </location>
</feature>
<dbReference type="PROSITE" id="PS00463">
    <property type="entry name" value="ZN2_CY6_FUNGAL_1"/>
    <property type="match status" value="1"/>
</dbReference>
<dbReference type="AlphaFoldDB" id="A0A9P5AVZ1"/>
<accession>A0A9P5AVZ1</accession>
<evidence type="ECO:0000256" key="1">
    <source>
        <dbReference type="ARBA" id="ARBA00023242"/>
    </source>
</evidence>
<dbReference type="Pfam" id="PF00172">
    <property type="entry name" value="Zn_clus"/>
    <property type="match status" value="1"/>
</dbReference>
<dbReference type="InterPro" id="IPR001138">
    <property type="entry name" value="Zn2Cys6_DnaBD"/>
</dbReference>
<dbReference type="PROSITE" id="PS50048">
    <property type="entry name" value="ZN2_CY6_FUNGAL_2"/>
    <property type="match status" value="1"/>
</dbReference>
<reference evidence="4" key="1">
    <citation type="journal article" date="2017" name="Mycologia">
        <title>Fusarium algeriense, sp. nov., a novel toxigenic crown rot pathogen of durum wheat from Algeria is nested in the Fusarium burgessii species complex.</title>
        <authorList>
            <person name="Laraba I."/>
            <person name="Keddad A."/>
            <person name="Boureghda H."/>
            <person name="Abdallah N."/>
            <person name="Vaughan M.M."/>
            <person name="Proctor R.H."/>
            <person name="Busman M."/>
            <person name="O'Donnell K."/>
        </authorList>
    </citation>
    <scope>NUCLEOTIDE SEQUENCE</scope>
    <source>
        <strain evidence="4">NRRL 25174</strain>
    </source>
</reference>
<dbReference type="GO" id="GO:0045944">
    <property type="term" value="P:positive regulation of transcription by RNA polymerase II"/>
    <property type="evidence" value="ECO:0007669"/>
    <property type="project" value="TreeGrafter"/>
</dbReference>
<dbReference type="CDD" id="cd12148">
    <property type="entry name" value="fungal_TF_MHR"/>
    <property type="match status" value="1"/>
</dbReference>
<feature type="domain" description="Zn(2)-C6 fungal-type" evidence="3">
    <location>
        <begin position="22"/>
        <end position="53"/>
    </location>
</feature>
<reference evidence="4" key="2">
    <citation type="submission" date="2020-02" db="EMBL/GenBank/DDBJ databases">
        <title>Identification and distribution of gene clusters putatively required for synthesis of sphingolipid metabolism inhibitors in phylogenetically diverse species of the filamentous fungus Fusarium.</title>
        <authorList>
            <person name="Kim H.-S."/>
            <person name="Busman M."/>
            <person name="Brown D.W."/>
            <person name="Divon H."/>
            <person name="Uhlig S."/>
            <person name="Proctor R.H."/>
        </authorList>
    </citation>
    <scope>NUCLEOTIDE SEQUENCE</scope>
    <source>
        <strain evidence="4">NRRL 25174</strain>
    </source>
</reference>
<feature type="compositionally biased region" description="Polar residues" evidence="2">
    <location>
        <begin position="95"/>
        <end position="106"/>
    </location>
</feature>
<dbReference type="CDD" id="cd00067">
    <property type="entry name" value="GAL4"/>
    <property type="match status" value="1"/>
</dbReference>
<evidence type="ECO:0000313" key="4">
    <source>
        <dbReference type="EMBL" id="KAF4345542.1"/>
    </source>
</evidence>
<dbReference type="OrthoDB" id="2262349at2759"/>
<evidence type="ECO:0000256" key="2">
    <source>
        <dbReference type="SAM" id="MobiDB-lite"/>
    </source>
</evidence>
<organism evidence="4 5">
    <name type="scientific">Fusarium beomiforme</name>
    <dbReference type="NCBI Taxonomy" id="44412"/>
    <lineage>
        <taxon>Eukaryota</taxon>
        <taxon>Fungi</taxon>
        <taxon>Dikarya</taxon>
        <taxon>Ascomycota</taxon>
        <taxon>Pezizomycotina</taxon>
        <taxon>Sordariomycetes</taxon>
        <taxon>Hypocreomycetidae</taxon>
        <taxon>Hypocreales</taxon>
        <taxon>Nectriaceae</taxon>
        <taxon>Fusarium</taxon>
        <taxon>Fusarium burgessii species complex</taxon>
    </lineage>
</organism>